<proteinExistence type="predicted"/>
<dbReference type="WBParaSite" id="HPLM_0001245301-mRNA-1">
    <property type="protein sequence ID" value="HPLM_0001245301-mRNA-1"/>
    <property type="gene ID" value="HPLM_0001245301"/>
</dbReference>
<organism evidence="3">
    <name type="scientific">Haemonchus placei</name>
    <name type="common">Barber's pole worm</name>
    <dbReference type="NCBI Taxonomy" id="6290"/>
    <lineage>
        <taxon>Eukaryota</taxon>
        <taxon>Metazoa</taxon>
        <taxon>Ecdysozoa</taxon>
        <taxon>Nematoda</taxon>
        <taxon>Chromadorea</taxon>
        <taxon>Rhabditida</taxon>
        <taxon>Rhabditina</taxon>
        <taxon>Rhabditomorpha</taxon>
        <taxon>Strongyloidea</taxon>
        <taxon>Trichostrongylidae</taxon>
        <taxon>Haemonchus</taxon>
    </lineage>
</organism>
<keyword evidence="2" id="KW-1185">Reference proteome</keyword>
<name>A0A0N4WML0_HAEPC</name>
<sequence length="88" mass="9510">MFMANCIVEDICISDASTAACSKEQLSNLDYGVQRAMPSRLGQLDDVVLGLSALYHRIFDAPSDASVRALKVQLAILVILLLGSLSWP</sequence>
<dbReference type="AlphaFoldDB" id="A0A0N4WML0"/>
<dbReference type="Proteomes" id="UP000268014">
    <property type="component" value="Unassembled WGS sequence"/>
</dbReference>
<evidence type="ECO:0000313" key="3">
    <source>
        <dbReference type="WBParaSite" id="HPLM_0001245301-mRNA-1"/>
    </source>
</evidence>
<accession>A0A0N4WML0</accession>
<reference evidence="3" key="1">
    <citation type="submission" date="2017-02" db="UniProtKB">
        <authorList>
            <consortium name="WormBaseParasite"/>
        </authorList>
    </citation>
    <scope>IDENTIFICATION</scope>
</reference>
<dbReference type="EMBL" id="UZAF01017868">
    <property type="protein sequence ID" value="VDO45689.1"/>
    <property type="molecule type" value="Genomic_DNA"/>
</dbReference>
<reference evidence="1 2" key="2">
    <citation type="submission" date="2018-11" db="EMBL/GenBank/DDBJ databases">
        <authorList>
            <consortium name="Pathogen Informatics"/>
        </authorList>
    </citation>
    <scope>NUCLEOTIDE SEQUENCE [LARGE SCALE GENOMIC DNA]</scope>
    <source>
        <strain evidence="1 2">MHpl1</strain>
    </source>
</reference>
<dbReference type="OrthoDB" id="5872322at2759"/>
<protein>
    <submittedName>
        <fullName evidence="3">NR LBD domain-containing protein</fullName>
    </submittedName>
</protein>
<evidence type="ECO:0000313" key="2">
    <source>
        <dbReference type="Proteomes" id="UP000268014"/>
    </source>
</evidence>
<evidence type="ECO:0000313" key="1">
    <source>
        <dbReference type="EMBL" id="VDO45689.1"/>
    </source>
</evidence>
<gene>
    <name evidence="1" type="ORF">HPLM_LOCUS12445</name>
</gene>